<name>A0ABV5Z4K6_9STAP</name>
<feature type="compositionally biased region" description="Basic and acidic residues" evidence="1">
    <location>
        <begin position="166"/>
        <end position="175"/>
    </location>
</feature>
<feature type="region of interest" description="Disordered" evidence="1">
    <location>
        <begin position="166"/>
        <end position="186"/>
    </location>
</feature>
<keyword evidence="4" id="KW-1185">Reference proteome</keyword>
<sequence>MVLEDNKPLFKLHFYKLLYYVAAILLTLLEVKYNEAAINSQVILIGMFVASFFIDQKLKYIINGTTKISKTVGSYYSLVLLFVLIIIYMYDSFESLEGIFKQNIGILMLAFSLLLVIQISDWLIYGRSEQENTAYIAGFDVARQNKIKHQESIEKSRLENKDVKKKFLSDKDKPRTNRKKRRKNKV</sequence>
<feature type="transmembrane region" description="Helical" evidence="2">
    <location>
        <begin position="74"/>
        <end position="93"/>
    </location>
</feature>
<feature type="transmembrane region" description="Helical" evidence="2">
    <location>
        <begin position="12"/>
        <end position="29"/>
    </location>
</feature>
<keyword evidence="2" id="KW-0812">Transmembrane</keyword>
<reference evidence="3 4" key="1">
    <citation type="submission" date="2024-09" db="EMBL/GenBank/DDBJ databases">
        <authorList>
            <person name="Sun Q."/>
            <person name="Mori K."/>
        </authorList>
    </citation>
    <scope>NUCLEOTIDE SEQUENCE [LARGE SCALE GENOMIC DNA]</scope>
    <source>
        <strain evidence="3 4">JCM 12822</strain>
    </source>
</reference>
<feature type="compositionally biased region" description="Basic residues" evidence="1">
    <location>
        <begin position="176"/>
        <end position="186"/>
    </location>
</feature>
<keyword evidence="2" id="KW-0472">Membrane</keyword>
<protein>
    <submittedName>
        <fullName evidence="3">Uncharacterized protein</fullName>
    </submittedName>
</protein>
<feature type="transmembrane region" description="Helical" evidence="2">
    <location>
        <begin position="105"/>
        <end position="125"/>
    </location>
</feature>
<organism evidence="3 4">
    <name type="scientific">Salinicoccus siamensis</name>
    <dbReference type="NCBI Taxonomy" id="381830"/>
    <lineage>
        <taxon>Bacteria</taxon>
        <taxon>Bacillati</taxon>
        <taxon>Bacillota</taxon>
        <taxon>Bacilli</taxon>
        <taxon>Bacillales</taxon>
        <taxon>Staphylococcaceae</taxon>
        <taxon>Salinicoccus</taxon>
    </lineage>
</organism>
<accession>A0ABV5Z4K6</accession>
<proteinExistence type="predicted"/>
<dbReference type="EMBL" id="JBHMAH010000028">
    <property type="protein sequence ID" value="MFB9861045.1"/>
    <property type="molecule type" value="Genomic_DNA"/>
</dbReference>
<evidence type="ECO:0000313" key="4">
    <source>
        <dbReference type="Proteomes" id="UP001589740"/>
    </source>
</evidence>
<evidence type="ECO:0000256" key="2">
    <source>
        <dbReference type="SAM" id="Phobius"/>
    </source>
</evidence>
<gene>
    <name evidence="3" type="ORF">ACFFLE_08030</name>
</gene>
<feature type="transmembrane region" description="Helical" evidence="2">
    <location>
        <begin position="36"/>
        <end position="54"/>
    </location>
</feature>
<evidence type="ECO:0000256" key="1">
    <source>
        <dbReference type="SAM" id="MobiDB-lite"/>
    </source>
</evidence>
<comment type="caution">
    <text evidence="3">The sequence shown here is derived from an EMBL/GenBank/DDBJ whole genome shotgun (WGS) entry which is preliminary data.</text>
</comment>
<keyword evidence="2" id="KW-1133">Transmembrane helix</keyword>
<evidence type="ECO:0000313" key="3">
    <source>
        <dbReference type="EMBL" id="MFB9861045.1"/>
    </source>
</evidence>
<dbReference type="Proteomes" id="UP001589740">
    <property type="component" value="Unassembled WGS sequence"/>
</dbReference>
<dbReference type="RefSeq" id="WP_380570614.1">
    <property type="nucleotide sequence ID" value="NZ_JBHMAH010000028.1"/>
</dbReference>